<evidence type="ECO:0000313" key="1">
    <source>
        <dbReference type="EMBL" id="ERJ13312.1"/>
    </source>
</evidence>
<dbReference type="Proteomes" id="UP000005707">
    <property type="component" value="Unassembled WGS sequence"/>
</dbReference>
<comment type="caution">
    <text evidence="1">The sequence shown here is derived from an EMBL/GenBank/DDBJ whole genome shotgun (WGS) entry which is preliminary data.</text>
</comment>
<organism evidence="1 2">
    <name type="scientific">Haloplasma contractile SSD-17B</name>
    <dbReference type="NCBI Taxonomy" id="1033810"/>
    <lineage>
        <taxon>Bacteria</taxon>
        <taxon>Bacillati</taxon>
        <taxon>Mycoplasmatota</taxon>
        <taxon>Mollicutes</taxon>
        <taxon>Haloplasmatales</taxon>
        <taxon>Haloplasmataceae</taxon>
        <taxon>Haloplasma</taxon>
    </lineage>
</organism>
<dbReference type="AlphaFoldDB" id="U2DYH8"/>
<dbReference type="EMBL" id="AFNU02000002">
    <property type="protein sequence ID" value="ERJ13312.1"/>
    <property type="molecule type" value="Genomic_DNA"/>
</dbReference>
<evidence type="ECO:0000313" key="2">
    <source>
        <dbReference type="Proteomes" id="UP000005707"/>
    </source>
</evidence>
<proteinExistence type="predicted"/>
<keyword evidence="2" id="KW-1185">Reference proteome</keyword>
<protein>
    <submittedName>
        <fullName evidence="1">Uncharacterized protein</fullName>
    </submittedName>
</protein>
<sequence>MFKYIRKVHFIYNKKTTLSKVAKKRNNKRKKVYKQT</sequence>
<accession>U2DYH8</accession>
<name>U2DYH8_9MOLU</name>
<reference evidence="1 2" key="1">
    <citation type="journal article" date="2011" name="J. Bacteriol.">
        <title>Genome sequence of Haloplasma contractile, an unusual contractile bacterium from a deep-sea anoxic brine lake.</title>
        <authorList>
            <person name="Antunes A."/>
            <person name="Alam I."/>
            <person name="El Dorry H."/>
            <person name="Siam R."/>
            <person name="Robertson A."/>
            <person name="Bajic V.B."/>
            <person name="Stingl U."/>
        </authorList>
    </citation>
    <scope>NUCLEOTIDE SEQUENCE [LARGE SCALE GENOMIC DNA]</scope>
    <source>
        <strain evidence="1 2">SSD-17B</strain>
    </source>
</reference>
<dbReference type="InParanoid" id="U2DYH8"/>
<gene>
    <name evidence="1" type="ORF">HLPCO_000941</name>
</gene>
<reference evidence="1 2" key="2">
    <citation type="journal article" date="2013" name="PLoS ONE">
        <title>INDIGO - INtegrated Data Warehouse of MIcrobial GenOmes with Examples from the Red Sea Extremophiles.</title>
        <authorList>
            <person name="Alam I."/>
            <person name="Antunes A."/>
            <person name="Kamau A.A."/>
            <person name="Ba Alawi W."/>
            <person name="Kalkatawi M."/>
            <person name="Stingl U."/>
            <person name="Bajic V.B."/>
        </authorList>
    </citation>
    <scope>NUCLEOTIDE SEQUENCE [LARGE SCALE GENOMIC DNA]</scope>
    <source>
        <strain evidence="1 2">SSD-17B</strain>
    </source>
</reference>